<reference evidence="1" key="1">
    <citation type="submission" date="2023-03" db="EMBL/GenBank/DDBJ databases">
        <authorList>
            <person name="Julca I."/>
        </authorList>
    </citation>
    <scope>NUCLEOTIDE SEQUENCE</scope>
</reference>
<dbReference type="Proteomes" id="UP001161247">
    <property type="component" value="Chromosome 4"/>
</dbReference>
<keyword evidence="2" id="KW-1185">Reference proteome</keyword>
<protein>
    <submittedName>
        <fullName evidence="1">OLC1v1000719C1</fullName>
    </submittedName>
</protein>
<evidence type="ECO:0000313" key="2">
    <source>
        <dbReference type="Proteomes" id="UP001161247"/>
    </source>
</evidence>
<sequence length="115" mass="12460">MSLQLDEYLSVTYRDIELAISSYSGLILADTPTVLITRNGANKKRIHRLDLEFEFEKPESEGVAGADRVPSAFEFGDSGIDWLGVCPSLVTGTGHRTSSIVPIGRACPKADFSPS</sequence>
<proteinExistence type="predicted"/>
<evidence type="ECO:0000313" key="1">
    <source>
        <dbReference type="EMBL" id="CAI9102444.1"/>
    </source>
</evidence>
<accession>A0AAV1D625</accession>
<dbReference type="AlphaFoldDB" id="A0AAV1D625"/>
<organism evidence="1 2">
    <name type="scientific">Oldenlandia corymbosa var. corymbosa</name>
    <dbReference type="NCBI Taxonomy" id="529605"/>
    <lineage>
        <taxon>Eukaryota</taxon>
        <taxon>Viridiplantae</taxon>
        <taxon>Streptophyta</taxon>
        <taxon>Embryophyta</taxon>
        <taxon>Tracheophyta</taxon>
        <taxon>Spermatophyta</taxon>
        <taxon>Magnoliopsida</taxon>
        <taxon>eudicotyledons</taxon>
        <taxon>Gunneridae</taxon>
        <taxon>Pentapetalae</taxon>
        <taxon>asterids</taxon>
        <taxon>lamiids</taxon>
        <taxon>Gentianales</taxon>
        <taxon>Rubiaceae</taxon>
        <taxon>Rubioideae</taxon>
        <taxon>Spermacoceae</taxon>
        <taxon>Hedyotis-Oldenlandia complex</taxon>
        <taxon>Oldenlandia</taxon>
    </lineage>
</organism>
<gene>
    <name evidence="1" type="ORF">OLC1_LOCUS11789</name>
</gene>
<dbReference type="EMBL" id="OX459121">
    <property type="protein sequence ID" value="CAI9102444.1"/>
    <property type="molecule type" value="Genomic_DNA"/>
</dbReference>
<name>A0AAV1D625_OLDCO</name>